<dbReference type="CDD" id="cd08556">
    <property type="entry name" value="GDPD"/>
    <property type="match status" value="1"/>
</dbReference>
<sequence length="240" mass="25939">MSRRGFVAVAHRGDPYRLRENTVASIRSAAARGADAVETDVRLTRDGVPVLLHDASLERLWGDPRPLADVTARELTEVTSGGVPLLRDALRATECRLQLDLPGATPEAVRAMVGVVRECGASERVYWTGAPSTMLAVRAAEPGAEIAMTWGTVAPPLPSLLAAVRPRWVNYRFGLATAEVIARGHRDGLLVSAWTVDTGWRMRRLIRAGIDALTTNRIDVLARLVAGSRGVPAHNGEERT</sequence>
<dbReference type="GO" id="GO:0006629">
    <property type="term" value="P:lipid metabolic process"/>
    <property type="evidence" value="ECO:0007669"/>
    <property type="project" value="InterPro"/>
</dbReference>
<proteinExistence type="predicted"/>
<organism evidence="2 3">
    <name type="scientific">Streptomyces montanisoli</name>
    <dbReference type="NCBI Taxonomy" id="2798581"/>
    <lineage>
        <taxon>Bacteria</taxon>
        <taxon>Bacillati</taxon>
        <taxon>Actinomycetota</taxon>
        <taxon>Actinomycetes</taxon>
        <taxon>Kitasatosporales</taxon>
        <taxon>Streptomycetaceae</taxon>
        <taxon>Streptomyces</taxon>
    </lineage>
</organism>
<evidence type="ECO:0000313" key="2">
    <source>
        <dbReference type="EMBL" id="MBP0456195.1"/>
    </source>
</evidence>
<dbReference type="InterPro" id="IPR017946">
    <property type="entry name" value="PLC-like_Pdiesterase_TIM-brl"/>
</dbReference>
<evidence type="ECO:0000259" key="1">
    <source>
        <dbReference type="PROSITE" id="PS51704"/>
    </source>
</evidence>
<dbReference type="Pfam" id="PF03009">
    <property type="entry name" value="GDPD"/>
    <property type="match status" value="1"/>
</dbReference>
<dbReference type="Gene3D" id="3.20.20.190">
    <property type="entry name" value="Phosphatidylinositol (PI) phosphodiesterase"/>
    <property type="match status" value="1"/>
</dbReference>
<dbReference type="AlphaFoldDB" id="A0A940M4Y1"/>
<name>A0A940M4Y1_9ACTN</name>
<protein>
    <submittedName>
        <fullName evidence="2">Glycerophosphodiester phosphodiesterase</fullName>
    </submittedName>
</protein>
<keyword evidence="3" id="KW-1185">Reference proteome</keyword>
<dbReference type="SUPFAM" id="SSF51695">
    <property type="entry name" value="PLC-like phosphodiesterases"/>
    <property type="match status" value="1"/>
</dbReference>
<dbReference type="PANTHER" id="PTHR46211:SF1">
    <property type="entry name" value="GLYCEROPHOSPHODIESTER PHOSPHODIESTERASE, CYTOPLASMIC"/>
    <property type="match status" value="1"/>
</dbReference>
<dbReference type="PANTHER" id="PTHR46211">
    <property type="entry name" value="GLYCEROPHOSPHORYL DIESTER PHOSPHODIESTERASE"/>
    <property type="match status" value="1"/>
</dbReference>
<evidence type="ECO:0000313" key="3">
    <source>
        <dbReference type="Proteomes" id="UP000670475"/>
    </source>
</evidence>
<dbReference type="Proteomes" id="UP000670475">
    <property type="component" value="Unassembled WGS sequence"/>
</dbReference>
<dbReference type="GO" id="GO:0008081">
    <property type="term" value="F:phosphoric diester hydrolase activity"/>
    <property type="evidence" value="ECO:0007669"/>
    <property type="project" value="InterPro"/>
</dbReference>
<dbReference type="PROSITE" id="PS51704">
    <property type="entry name" value="GP_PDE"/>
    <property type="match status" value="1"/>
</dbReference>
<accession>A0A940M4Y1</accession>
<comment type="caution">
    <text evidence="2">The sequence shown here is derived from an EMBL/GenBank/DDBJ whole genome shotgun (WGS) entry which is preliminary data.</text>
</comment>
<feature type="domain" description="GP-PDE" evidence="1">
    <location>
        <begin position="6"/>
        <end position="225"/>
    </location>
</feature>
<dbReference type="InterPro" id="IPR030395">
    <property type="entry name" value="GP_PDE_dom"/>
</dbReference>
<gene>
    <name evidence="2" type="ORF">JFN87_01590</name>
</gene>
<dbReference type="EMBL" id="JAGIQL010000003">
    <property type="protein sequence ID" value="MBP0456195.1"/>
    <property type="molecule type" value="Genomic_DNA"/>
</dbReference>
<reference evidence="2" key="1">
    <citation type="submission" date="2021-03" db="EMBL/GenBank/DDBJ databases">
        <title>Whole genome sequence of Streptomyces bomunensis MMS17-BM035.</title>
        <authorList>
            <person name="Lee J.H."/>
        </authorList>
    </citation>
    <scope>NUCLEOTIDE SEQUENCE</scope>
    <source>
        <strain evidence="2">MMS17-BM035</strain>
    </source>
</reference>
<dbReference type="RefSeq" id="WP_209337974.1">
    <property type="nucleotide sequence ID" value="NZ_JAGIQL010000003.1"/>
</dbReference>